<dbReference type="RefSeq" id="WP_344345356.1">
    <property type="nucleotide sequence ID" value="NZ_BAAAKJ010000493.1"/>
</dbReference>
<keyword evidence="3" id="KW-0288">FMN</keyword>
<evidence type="ECO:0000256" key="3">
    <source>
        <dbReference type="ARBA" id="ARBA00022643"/>
    </source>
</evidence>
<keyword evidence="2" id="KW-0285">Flavoprotein</keyword>
<dbReference type="SUPFAM" id="SSF82114">
    <property type="entry name" value="Riboflavin kinase-like"/>
    <property type="match status" value="1"/>
</dbReference>
<evidence type="ECO:0000256" key="4">
    <source>
        <dbReference type="ARBA" id="ARBA00022679"/>
    </source>
</evidence>
<evidence type="ECO:0000256" key="6">
    <source>
        <dbReference type="ARBA" id="ARBA00022840"/>
    </source>
</evidence>
<dbReference type="PANTHER" id="PTHR22749">
    <property type="entry name" value="RIBOFLAVIN KINASE/FMN ADENYLYLTRANSFERASE"/>
    <property type="match status" value="1"/>
</dbReference>
<evidence type="ECO:0000313" key="11">
    <source>
        <dbReference type="Proteomes" id="UP001499863"/>
    </source>
</evidence>
<dbReference type="EC" id="2.7.1.26" evidence="1"/>
<evidence type="ECO:0000259" key="9">
    <source>
        <dbReference type="SMART" id="SM00904"/>
    </source>
</evidence>
<dbReference type="EMBL" id="BAAAKJ010000493">
    <property type="protein sequence ID" value="GAA1414610.1"/>
    <property type="molecule type" value="Genomic_DNA"/>
</dbReference>
<dbReference type="Pfam" id="PF01687">
    <property type="entry name" value="Flavokinase"/>
    <property type="match status" value="1"/>
</dbReference>
<gene>
    <name evidence="10" type="ORF">GCM10009639_68400</name>
</gene>
<keyword evidence="6" id="KW-0067">ATP-binding</keyword>
<keyword evidence="11" id="KW-1185">Reference proteome</keyword>
<dbReference type="InterPro" id="IPR023465">
    <property type="entry name" value="Riboflavin_kinase_dom_sf"/>
</dbReference>
<evidence type="ECO:0000313" key="10">
    <source>
        <dbReference type="EMBL" id="GAA1414610.1"/>
    </source>
</evidence>
<protein>
    <recommendedName>
        <fullName evidence="1">riboflavin kinase</fullName>
        <ecNumber evidence="1">2.7.1.26</ecNumber>
    </recommendedName>
</protein>
<sequence>MPESPGPATPAARPHLTGTVVHGAGRGHGLGFPTANIAAGPDSPVPPAAVYSGWVLRHRTGAVHPATISVGSNPTFCDTADVHVEAYCHDLAEDVYGERVTVWFAARIRDTVKFPSPADLVRAVREDVRRSGAVLASDHGRRVREDALAAHRRTTTSS</sequence>
<dbReference type="Proteomes" id="UP001499863">
    <property type="component" value="Unassembled WGS sequence"/>
</dbReference>
<evidence type="ECO:0000256" key="1">
    <source>
        <dbReference type="ARBA" id="ARBA00012105"/>
    </source>
</evidence>
<dbReference type="InterPro" id="IPR023468">
    <property type="entry name" value="Riboflavin_kinase"/>
</dbReference>
<dbReference type="Gene3D" id="2.40.30.30">
    <property type="entry name" value="Riboflavin kinase-like"/>
    <property type="match status" value="1"/>
</dbReference>
<dbReference type="SMART" id="SM00904">
    <property type="entry name" value="Flavokinase"/>
    <property type="match status" value="1"/>
</dbReference>
<evidence type="ECO:0000256" key="7">
    <source>
        <dbReference type="ARBA" id="ARBA00047880"/>
    </source>
</evidence>
<feature type="region of interest" description="Disordered" evidence="8">
    <location>
        <begin position="1"/>
        <end position="25"/>
    </location>
</feature>
<dbReference type="InterPro" id="IPR015865">
    <property type="entry name" value="Riboflavin_kinase_bac/euk"/>
</dbReference>
<evidence type="ECO:0000256" key="8">
    <source>
        <dbReference type="SAM" id="MobiDB-lite"/>
    </source>
</evidence>
<comment type="caution">
    <text evidence="10">The sequence shown here is derived from an EMBL/GenBank/DDBJ whole genome shotgun (WGS) entry which is preliminary data.</text>
</comment>
<name>A0ABP4J6J3_9ACTN</name>
<organism evidence="10 11">
    <name type="scientific">Kitasatospora putterlickiae</name>
    <dbReference type="NCBI Taxonomy" id="221725"/>
    <lineage>
        <taxon>Bacteria</taxon>
        <taxon>Bacillati</taxon>
        <taxon>Actinomycetota</taxon>
        <taxon>Actinomycetes</taxon>
        <taxon>Kitasatosporales</taxon>
        <taxon>Streptomycetaceae</taxon>
        <taxon>Kitasatospora</taxon>
    </lineage>
</organism>
<keyword evidence="5" id="KW-0547">Nucleotide-binding</keyword>
<keyword evidence="4" id="KW-0808">Transferase</keyword>
<dbReference type="PANTHER" id="PTHR22749:SF6">
    <property type="entry name" value="RIBOFLAVIN KINASE"/>
    <property type="match status" value="1"/>
</dbReference>
<comment type="catalytic activity">
    <reaction evidence="7">
        <text>riboflavin + ATP = FMN + ADP + H(+)</text>
        <dbReference type="Rhea" id="RHEA:14357"/>
        <dbReference type="ChEBI" id="CHEBI:15378"/>
        <dbReference type="ChEBI" id="CHEBI:30616"/>
        <dbReference type="ChEBI" id="CHEBI:57986"/>
        <dbReference type="ChEBI" id="CHEBI:58210"/>
        <dbReference type="ChEBI" id="CHEBI:456216"/>
        <dbReference type="EC" id="2.7.1.26"/>
    </reaction>
</comment>
<accession>A0ABP4J6J3</accession>
<proteinExistence type="predicted"/>
<reference evidence="11" key="1">
    <citation type="journal article" date="2019" name="Int. J. Syst. Evol. Microbiol.">
        <title>The Global Catalogue of Microorganisms (GCM) 10K type strain sequencing project: providing services to taxonomists for standard genome sequencing and annotation.</title>
        <authorList>
            <consortium name="The Broad Institute Genomics Platform"/>
            <consortium name="The Broad Institute Genome Sequencing Center for Infectious Disease"/>
            <person name="Wu L."/>
            <person name="Ma J."/>
        </authorList>
    </citation>
    <scope>NUCLEOTIDE SEQUENCE [LARGE SCALE GENOMIC DNA]</scope>
    <source>
        <strain evidence="11">JCM 12393</strain>
    </source>
</reference>
<feature type="domain" description="Riboflavin kinase" evidence="9">
    <location>
        <begin position="15"/>
        <end position="136"/>
    </location>
</feature>
<evidence type="ECO:0000256" key="2">
    <source>
        <dbReference type="ARBA" id="ARBA00022630"/>
    </source>
</evidence>
<evidence type="ECO:0000256" key="5">
    <source>
        <dbReference type="ARBA" id="ARBA00022741"/>
    </source>
</evidence>